<keyword evidence="2" id="KW-0812">Transmembrane</keyword>
<dbReference type="Pfam" id="PF00990">
    <property type="entry name" value="GGDEF"/>
    <property type="match status" value="1"/>
</dbReference>
<dbReference type="PROSITE" id="PS50887">
    <property type="entry name" value="GGDEF"/>
    <property type="match status" value="1"/>
</dbReference>
<name>A0A917JLB0_9GAMM</name>
<dbReference type="CDD" id="cd01949">
    <property type="entry name" value="GGDEF"/>
    <property type="match status" value="1"/>
</dbReference>
<dbReference type="CDD" id="cd01948">
    <property type="entry name" value="EAL"/>
    <property type="match status" value="1"/>
</dbReference>
<dbReference type="Pfam" id="PF17152">
    <property type="entry name" value="CHASE8"/>
    <property type="match status" value="1"/>
</dbReference>
<evidence type="ECO:0000259" key="4">
    <source>
        <dbReference type="PROSITE" id="PS50885"/>
    </source>
</evidence>
<dbReference type="NCBIfam" id="TIGR00254">
    <property type="entry name" value="GGDEF"/>
    <property type="match status" value="1"/>
</dbReference>
<dbReference type="Pfam" id="PF00672">
    <property type="entry name" value="HAMP"/>
    <property type="match status" value="1"/>
</dbReference>
<dbReference type="SMART" id="SM00052">
    <property type="entry name" value="EAL"/>
    <property type="match status" value="1"/>
</dbReference>
<reference evidence="6" key="2">
    <citation type="submission" date="2020-09" db="EMBL/GenBank/DDBJ databases">
        <authorList>
            <person name="Sun Q."/>
            <person name="Ohkuma M."/>
        </authorList>
    </citation>
    <scope>NUCLEOTIDE SEQUENCE</scope>
    <source>
        <strain evidence="6">JCM 30804</strain>
    </source>
</reference>
<evidence type="ECO:0000313" key="7">
    <source>
        <dbReference type="Proteomes" id="UP000613743"/>
    </source>
</evidence>
<dbReference type="InterPro" id="IPR003660">
    <property type="entry name" value="HAMP_dom"/>
</dbReference>
<evidence type="ECO:0000259" key="5">
    <source>
        <dbReference type="PROSITE" id="PS50887"/>
    </source>
</evidence>
<reference evidence="6" key="1">
    <citation type="journal article" date="2014" name="Int. J. Syst. Evol. Microbiol.">
        <title>Complete genome sequence of Corynebacterium casei LMG S-19264T (=DSM 44701T), isolated from a smear-ripened cheese.</title>
        <authorList>
            <consortium name="US DOE Joint Genome Institute (JGI-PGF)"/>
            <person name="Walter F."/>
            <person name="Albersmeier A."/>
            <person name="Kalinowski J."/>
            <person name="Ruckert C."/>
        </authorList>
    </citation>
    <scope>NUCLEOTIDE SEQUENCE</scope>
    <source>
        <strain evidence="6">JCM 30804</strain>
    </source>
</reference>
<dbReference type="InterPro" id="IPR033417">
    <property type="entry name" value="CHASE8"/>
</dbReference>
<dbReference type="CDD" id="cd06225">
    <property type="entry name" value="HAMP"/>
    <property type="match status" value="1"/>
</dbReference>
<feature type="domain" description="EAL" evidence="3">
    <location>
        <begin position="421"/>
        <end position="676"/>
    </location>
</feature>
<accession>A0A917JLB0</accession>
<evidence type="ECO:0000256" key="2">
    <source>
        <dbReference type="SAM" id="Phobius"/>
    </source>
</evidence>
<dbReference type="FunFam" id="3.30.70.270:FF:000001">
    <property type="entry name" value="Diguanylate cyclase domain protein"/>
    <property type="match status" value="1"/>
</dbReference>
<feature type="domain" description="GGDEF" evidence="5">
    <location>
        <begin position="279"/>
        <end position="412"/>
    </location>
</feature>
<dbReference type="Proteomes" id="UP000613743">
    <property type="component" value="Unassembled WGS sequence"/>
</dbReference>
<dbReference type="InterPro" id="IPR000160">
    <property type="entry name" value="GGDEF_dom"/>
</dbReference>
<keyword evidence="7" id="KW-1185">Reference proteome</keyword>
<dbReference type="Gene3D" id="3.30.70.270">
    <property type="match status" value="1"/>
</dbReference>
<dbReference type="InterPro" id="IPR035919">
    <property type="entry name" value="EAL_sf"/>
</dbReference>
<keyword evidence="2" id="KW-1133">Transmembrane helix</keyword>
<dbReference type="SUPFAM" id="SSF141868">
    <property type="entry name" value="EAL domain-like"/>
    <property type="match status" value="1"/>
</dbReference>
<dbReference type="SUPFAM" id="SSF55073">
    <property type="entry name" value="Nucleotide cyclase"/>
    <property type="match status" value="1"/>
</dbReference>
<feature type="domain" description="HAMP" evidence="4">
    <location>
        <begin position="175"/>
        <end position="228"/>
    </location>
</feature>
<dbReference type="PANTHER" id="PTHR44757:SF2">
    <property type="entry name" value="BIOFILM ARCHITECTURE MAINTENANCE PROTEIN MBAA"/>
    <property type="match status" value="1"/>
</dbReference>
<dbReference type="InterPro" id="IPR043128">
    <property type="entry name" value="Rev_trsase/Diguanyl_cyclase"/>
</dbReference>
<dbReference type="Pfam" id="PF00563">
    <property type="entry name" value="EAL"/>
    <property type="match status" value="1"/>
</dbReference>
<dbReference type="RefSeq" id="WP_188917143.1">
    <property type="nucleotide sequence ID" value="NZ_BMPZ01000001.1"/>
</dbReference>
<dbReference type="PROSITE" id="PS50885">
    <property type="entry name" value="HAMP"/>
    <property type="match status" value="1"/>
</dbReference>
<dbReference type="EMBL" id="BMPZ01000001">
    <property type="protein sequence ID" value="GGI69307.1"/>
    <property type="molecule type" value="Genomic_DNA"/>
</dbReference>
<proteinExistence type="predicted"/>
<dbReference type="InterPro" id="IPR001633">
    <property type="entry name" value="EAL_dom"/>
</dbReference>
<dbReference type="AlphaFoldDB" id="A0A917JLB0"/>
<sequence>MKQLFSLNTISKKLLFILMSVAIVSTAMVASVFSAYELSTAKREQVASLNTLGEMLAANITAAVLFDDQDAIQELINPILLRSDVVSVSVTGPQGNTLAIAAQGSNSDAQVAQDPTETVLITTVLSLEGQDYGFLRIQADDSYVKEHVAFYSQFLLLLLFVTFGVSFFLSLLLRKRFLNPLLHLASVAENVTTSNDYSLRAQELSQDEIADLTSCFNGMLHTIEQRDKLLESQVKERTEELEAANVQLHEYAYKDGLTHLPNRRFFYEKLQSLIDTKDMKFALIFLDLDGFKEVNDTLGHDYGDLLLKKVAKRLTRCVRSKDTVARLGGDEFTLIIEGICEQGRACQIAEVVKTSLMQRFMIKNEEIYVTGSIGLTFFPSDGTTVDSLVKHADQAMYLSKNKGRNRYEFFSYLMEDEALEKRRLIEDLRIAIREEQFELYYQPIFSLDGQCAAKAEALIRWNHPKRGLVSPGEFIEVAESSGLIGLIGDWVRKQAISDAATWYEKTGHVVQISVNTSPLQIDQGGNWANAWIEQTAAKDLPPQAILLEVTENTLMDLSSPIQEQIERLSQHGINIAIDDFGVGYSSLAYLQKLDIDVLKIDRSFIQDLQTNESSVALIRAIITMAHNLEVLVVAEGVETEVQQQLLQQLACDYLQGFLFAKPMPAQAFYESYVEGAPVKTKRISG</sequence>
<evidence type="ECO:0000313" key="6">
    <source>
        <dbReference type="EMBL" id="GGI69307.1"/>
    </source>
</evidence>
<dbReference type="Gene3D" id="6.10.340.10">
    <property type="match status" value="1"/>
</dbReference>
<protein>
    <recommendedName>
        <fullName evidence="8">EAL domain-containing protein</fullName>
    </recommendedName>
</protein>
<dbReference type="SMART" id="SM00304">
    <property type="entry name" value="HAMP"/>
    <property type="match status" value="1"/>
</dbReference>
<dbReference type="SMART" id="SM00267">
    <property type="entry name" value="GGDEF"/>
    <property type="match status" value="1"/>
</dbReference>
<comment type="caution">
    <text evidence="6">The sequence shown here is derived from an EMBL/GenBank/DDBJ whole genome shotgun (WGS) entry which is preliminary data.</text>
</comment>
<gene>
    <name evidence="6" type="ORF">GCM10009332_02940</name>
</gene>
<dbReference type="GO" id="GO:0003824">
    <property type="term" value="F:catalytic activity"/>
    <property type="evidence" value="ECO:0007669"/>
    <property type="project" value="UniProtKB-ARBA"/>
</dbReference>
<dbReference type="InterPro" id="IPR052155">
    <property type="entry name" value="Biofilm_reg_signaling"/>
</dbReference>
<dbReference type="GO" id="GO:0016020">
    <property type="term" value="C:membrane"/>
    <property type="evidence" value="ECO:0007669"/>
    <property type="project" value="InterPro"/>
</dbReference>
<evidence type="ECO:0000259" key="3">
    <source>
        <dbReference type="PROSITE" id="PS50883"/>
    </source>
</evidence>
<keyword evidence="2" id="KW-0472">Membrane</keyword>
<organism evidence="6 7">
    <name type="scientific">Shewanella gelidii</name>
    <dbReference type="NCBI Taxonomy" id="1642821"/>
    <lineage>
        <taxon>Bacteria</taxon>
        <taxon>Pseudomonadati</taxon>
        <taxon>Pseudomonadota</taxon>
        <taxon>Gammaproteobacteria</taxon>
        <taxon>Alteromonadales</taxon>
        <taxon>Shewanellaceae</taxon>
        <taxon>Shewanella</taxon>
    </lineage>
</organism>
<evidence type="ECO:0008006" key="8">
    <source>
        <dbReference type="Google" id="ProtNLM"/>
    </source>
</evidence>
<dbReference type="Gene3D" id="3.20.20.450">
    <property type="entry name" value="EAL domain"/>
    <property type="match status" value="1"/>
</dbReference>
<evidence type="ECO:0000256" key="1">
    <source>
        <dbReference type="ARBA" id="ARBA00001946"/>
    </source>
</evidence>
<comment type="cofactor">
    <cofactor evidence="1">
        <name>Mg(2+)</name>
        <dbReference type="ChEBI" id="CHEBI:18420"/>
    </cofactor>
</comment>
<dbReference type="InterPro" id="IPR029787">
    <property type="entry name" value="Nucleotide_cyclase"/>
</dbReference>
<dbReference type="PANTHER" id="PTHR44757">
    <property type="entry name" value="DIGUANYLATE CYCLASE DGCP"/>
    <property type="match status" value="1"/>
</dbReference>
<dbReference type="PROSITE" id="PS50883">
    <property type="entry name" value="EAL"/>
    <property type="match status" value="1"/>
</dbReference>
<feature type="transmembrane region" description="Helical" evidence="2">
    <location>
        <begin position="150"/>
        <end position="173"/>
    </location>
</feature>
<dbReference type="GO" id="GO:0007165">
    <property type="term" value="P:signal transduction"/>
    <property type="evidence" value="ECO:0007669"/>
    <property type="project" value="InterPro"/>
</dbReference>